<sequence length="102" mass="11094">MASPSSAHCLWRALILIAMNQDNPVVGTQRVAGIVENATPMPIAPKAVSGRGLYYQYGIRLNDNALISVDGELDTPHTIGSEVSLERQHHKKGADTFRLLLD</sequence>
<reference evidence="2" key="1">
    <citation type="journal article" date="2020" name="Mol. Plant Microbe">
        <title>Rhizobial microsymbionts of the narrowly endemic Oxytropis species growing in Kamchatka are characterized by significant genetic diversity and possess a set of genes that are associated with T3SS and T6SS secretion systems and can affect the development of symbiosis.</title>
        <authorList>
            <person name="Safronova V."/>
            <person name="Guro P."/>
            <person name="Sazanova A."/>
            <person name="Kuznetsova I."/>
            <person name="Belimov A."/>
            <person name="Yakubov V."/>
            <person name="Chirak E."/>
            <person name="Afonin A."/>
            <person name="Gogolev Y."/>
            <person name="Andronov E."/>
            <person name="Tikhonovich I."/>
        </authorList>
    </citation>
    <scope>NUCLEOTIDE SEQUENCE [LARGE SCALE GENOMIC DNA]</scope>
    <source>
        <strain evidence="2">583</strain>
    </source>
</reference>
<proteinExistence type="predicted"/>
<protein>
    <submittedName>
        <fullName evidence="1">Uncharacterized protein</fullName>
    </submittedName>
</protein>
<accession>A0A7G6SQD7</accession>
<evidence type="ECO:0000313" key="1">
    <source>
        <dbReference type="EMBL" id="QND56719.1"/>
    </source>
</evidence>
<evidence type="ECO:0000313" key="2">
    <source>
        <dbReference type="Proteomes" id="UP000515465"/>
    </source>
</evidence>
<organism evidence="1 2">
    <name type="scientific">Mesorhizobium huakuii</name>
    <dbReference type="NCBI Taxonomy" id="28104"/>
    <lineage>
        <taxon>Bacteria</taxon>
        <taxon>Pseudomonadati</taxon>
        <taxon>Pseudomonadota</taxon>
        <taxon>Alphaproteobacteria</taxon>
        <taxon>Hyphomicrobiales</taxon>
        <taxon>Phyllobacteriaceae</taxon>
        <taxon>Mesorhizobium</taxon>
    </lineage>
</organism>
<dbReference type="AlphaFoldDB" id="A0A7G6SQD7"/>
<dbReference type="EMBL" id="CP050296">
    <property type="protein sequence ID" value="QND56719.1"/>
    <property type="molecule type" value="Genomic_DNA"/>
</dbReference>
<name>A0A7G6SQD7_9HYPH</name>
<gene>
    <name evidence="1" type="ORF">HB778_08885</name>
</gene>
<dbReference type="RefSeq" id="WP_183463127.1">
    <property type="nucleotide sequence ID" value="NZ_CP050296.1"/>
</dbReference>
<dbReference type="Proteomes" id="UP000515465">
    <property type="component" value="Chromosome"/>
</dbReference>